<dbReference type="EMBL" id="BMAO01000642">
    <property type="protein sequence ID" value="GFQ68261.1"/>
    <property type="molecule type" value="Genomic_DNA"/>
</dbReference>
<keyword evidence="1" id="KW-0472">Membrane</keyword>
<protein>
    <submittedName>
        <fullName evidence="2">Uncharacterized protein</fullName>
    </submittedName>
</protein>
<organism evidence="2 3">
    <name type="scientific">Trichonephila clavata</name>
    <name type="common">Joro spider</name>
    <name type="synonym">Nephila clavata</name>
    <dbReference type="NCBI Taxonomy" id="2740835"/>
    <lineage>
        <taxon>Eukaryota</taxon>
        <taxon>Metazoa</taxon>
        <taxon>Ecdysozoa</taxon>
        <taxon>Arthropoda</taxon>
        <taxon>Chelicerata</taxon>
        <taxon>Arachnida</taxon>
        <taxon>Araneae</taxon>
        <taxon>Araneomorphae</taxon>
        <taxon>Entelegynae</taxon>
        <taxon>Araneoidea</taxon>
        <taxon>Nephilidae</taxon>
        <taxon>Trichonephila</taxon>
    </lineage>
</organism>
<evidence type="ECO:0000313" key="3">
    <source>
        <dbReference type="Proteomes" id="UP000887116"/>
    </source>
</evidence>
<reference evidence="2" key="1">
    <citation type="submission" date="2020-07" db="EMBL/GenBank/DDBJ databases">
        <title>Multicomponent nature underlies the extraordinary mechanical properties of spider dragline silk.</title>
        <authorList>
            <person name="Kono N."/>
            <person name="Nakamura H."/>
            <person name="Mori M."/>
            <person name="Yoshida Y."/>
            <person name="Ohtoshi R."/>
            <person name="Malay A.D."/>
            <person name="Moran D.A.P."/>
            <person name="Tomita M."/>
            <person name="Numata K."/>
            <person name="Arakawa K."/>
        </authorList>
    </citation>
    <scope>NUCLEOTIDE SEQUENCE</scope>
</reference>
<keyword evidence="1" id="KW-0812">Transmembrane</keyword>
<dbReference type="Proteomes" id="UP000887116">
    <property type="component" value="Unassembled WGS sequence"/>
</dbReference>
<gene>
    <name evidence="2" type="primary">AVEN_243037_1</name>
    <name evidence="2" type="ORF">TNCT_298701</name>
</gene>
<sequence>MDERYLRRCPRNPVNNQPFRKRTENIMIAVPFIMCFSTFGIINLVGGTILTIMSCRPKASPKAMMILQKLAQDTNVKLESTIDPLQVVGIIILLTGSFLVIIGVVLGTIACRSVDEQRRKQDLRLTSFSGQPMSSFETRSRRTSSFCSTSFTSNRSRYNGKRALEKTVSPILELNGEDENMECDRLAVEVYQEGESNTCIKDMSTSLSLQSVQVSLDTNKESTSKDSKNTSLSAVAINIDSIMQSAEISSEISSEINLLS</sequence>
<dbReference type="OrthoDB" id="6437612at2759"/>
<proteinExistence type="predicted"/>
<keyword evidence="1" id="KW-1133">Transmembrane helix</keyword>
<evidence type="ECO:0000313" key="2">
    <source>
        <dbReference type="EMBL" id="GFQ68261.1"/>
    </source>
</evidence>
<keyword evidence="3" id="KW-1185">Reference proteome</keyword>
<comment type="caution">
    <text evidence="2">The sequence shown here is derived from an EMBL/GenBank/DDBJ whole genome shotgun (WGS) entry which is preliminary data.</text>
</comment>
<name>A0A8X6F313_TRICU</name>
<feature type="transmembrane region" description="Helical" evidence="1">
    <location>
        <begin position="26"/>
        <end position="52"/>
    </location>
</feature>
<feature type="transmembrane region" description="Helical" evidence="1">
    <location>
        <begin position="87"/>
        <end position="111"/>
    </location>
</feature>
<dbReference type="AlphaFoldDB" id="A0A8X6F313"/>
<evidence type="ECO:0000256" key="1">
    <source>
        <dbReference type="SAM" id="Phobius"/>
    </source>
</evidence>
<accession>A0A8X6F313</accession>